<dbReference type="Proteomes" id="UP000196074">
    <property type="component" value="Unassembled WGS sequence"/>
</dbReference>
<dbReference type="EMBL" id="NIBL01000003">
    <property type="protein sequence ID" value="OUZ14729.1"/>
    <property type="molecule type" value="Genomic_DNA"/>
</dbReference>
<reference evidence="6" key="1">
    <citation type="submission" date="2017-04" db="EMBL/GenBank/DDBJ databases">
        <title>Function of individual gut microbiota members based on whole genome sequencing of pure cultures obtained from chicken caecum.</title>
        <authorList>
            <person name="Medvecky M."/>
            <person name="Cejkova D."/>
            <person name="Polansky O."/>
            <person name="Karasova D."/>
            <person name="Kubasova T."/>
            <person name="Cizek A."/>
            <person name="Rychlik I."/>
        </authorList>
    </citation>
    <scope>NUCLEOTIDE SEQUENCE [LARGE SCALE GENOMIC DNA]</scope>
    <source>
        <strain evidence="6">An144</strain>
    </source>
</reference>
<name>A0A1Y3UIP5_9ENTE</name>
<evidence type="ECO:0000313" key="3">
    <source>
        <dbReference type="EMBL" id="NME50449.1"/>
    </source>
</evidence>
<dbReference type="EMBL" id="JAXOGL010000006">
    <property type="protein sequence ID" value="MDZ5597671.1"/>
    <property type="molecule type" value="Genomic_DNA"/>
</dbReference>
<gene>
    <name evidence="5" type="ORF">A5869_001828</name>
    <name evidence="4" type="ORF">B5E88_11260</name>
    <name evidence="3" type="ORF">HF857_09520</name>
    <name evidence="2" type="ORF">U1294_05435</name>
</gene>
<dbReference type="EMBL" id="NFLC01000032">
    <property type="protein sequence ID" value="OUQ08359.1"/>
    <property type="molecule type" value="Genomic_DNA"/>
</dbReference>
<comment type="caution">
    <text evidence="4">The sequence shown here is derived from an EMBL/GenBank/DDBJ whole genome shotgun (WGS) entry which is preliminary data.</text>
</comment>
<reference evidence="2" key="5">
    <citation type="submission" date="2023-12" db="EMBL/GenBank/DDBJ databases">
        <title>Molecular genomic analyses of Enterococcus cecorum from sepsis oubreaks in broilers.</title>
        <authorList>
            <person name="Rhoads D."/>
            <person name="Alrubaye A."/>
        </authorList>
    </citation>
    <scope>NUCLEOTIDE SEQUENCE</scope>
    <source>
        <strain evidence="2">1755</strain>
    </source>
</reference>
<evidence type="ECO:0000313" key="2">
    <source>
        <dbReference type="EMBL" id="MDZ5597671.1"/>
    </source>
</evidence>
<reference evidence="3 8" key="4">
    <citation type="submission" date="2020-04" db="EMBL/GenBank/DDBJ databases">
        <authorList>
            <person name="Hitch T.C.A."/>
            <person name="Wylensek D."/>
            <person name="Clavel T."/>
        </authorList>
    </citation>
    <scope>NUCLEOTIDE SEQUENCE [LARGE SCALE GENOMIC DNA]</scope>
    <source>
        <strain evidence="3 8">WCA-380-WT-3C</strain>
    </source>
</reference>
<reference evidence="4" key="3">
    <citation type="journal article" date="2018" name="BMC Genomics">
        <title>Whole genome sequencing and function prediction of 133 gut anaerobes isolated from chicken caecum in pure cultures.</title>
        <authorList>
            <person name="Medvecky M."/>
            <person name="Cejkova D."/>
            <person name="Polansky O."/>
            <person name="Karasova D."/>
            <person name="Kubasova T."/>
            <person name="Cizek A."/>
            <person name="Rychlik I."/>
        </authorList>
    </citation>
    <scope>NUCLEOTIDE SEQUENCE</scope>
    <source>
        <strain evidence="4">An144</strain>
    </source>
</reference>
<organism evidence="4 6">
    <name type="scientific">Enterococcus cecorum</name>
    <dbReference type="NCBI Taxonomy" id="44008"/>
    <lineage>
        <taxon>Bacteria</taxon>
        <taxon>Bacillati</taxon>
        <taxon>Bacillota</taxon>
        <taxon>Bacilli</taxon>
        <taxon>Lactobacillales</taxon>
        <taxon>Enterococcaceae</taxon>
        <taxon>Enterococcus</taxon>
    </lineage>
</organism>
<dbReference type="Proteomes" id="UP001290582">
    <property type="component" value="Unassembled WGS sequence"/>
</dbReference>
<reference evidence="5 7" key="2">
    <citation type="submission" date="2017-05" db="EMBL/GenBank/DDBJ databases">
        <title>The Genome Sequence of Enterococcus faecium 2D5_DIV0622.</title>
        <authorList>
            <consortium name="The Broad Institute Genomics Platform"/>
            <consortium name="The Broad Institute Genomic Center for Infectious Diseases"/>
            <person name="Earl A."/>
            <person name="Manson A."/>
            <person name="Schwartman J."/>
            <person name="Gilmore M."/>
            <person name="Abouelleil A."/>
            <person name="Cao P."/>
            <person name="Chapman S."/>
            <person name="Cusick C."/>
            <person name="Shea T."/>
            <person name="Young S."/>
            <person name="Neafsey D."/>
            <person name="Nusbaum C."/>
            <person name="Birren B."/>
        </authorList>
    </citation>
    <scope>NUCLEOTIDE SEQUENCE [LARGE SCALE GENOMIC DNA]</scope>
    <source>
        <strain evidence="5 7">2D5_DIV0622</strain>
    </source>
</reference>
<keyword evidence="1" id="KW-0812">Transmembrane</keyword>
<dbReference type="EMBL" id="JABAFV010000018">
    <property type="protein sequence ID" value="NME50449.1"/>
    <property type="molecule type" value="Genomic_DNA"/>
</dbReference>
<keyword evidence="1" id="KW-1133">Transmembrane helix</keyword>
<sequence length="177" mass="20765">MKWIAFNEVISAFIGVILGAVIVLITNSLRVRYDEARQVKMRMLEHKVKEIELLVLLNKKICELLEKRVMMMDKYVSFDAFDDCYITIDDYVYLQSFASSNSFYLPNHILDEFFQKIATRKVVLTPEETVQFGAYAYKGGRVVLEQFSDELTELIYERKIQMKQLTDKPLAYFSKTL</sequence>
<dbReference type="Proteomes" id="UP000588071">
    <property type="component" value="Unassembled WGS sequence"/>
</dbReference>
<feature type="transmembrane region" description="Helical" evidence="1">
    <location>
        <begin position="12"/>
        <end position="33"/>
    </location>
</feature>
<keyword evidence="1" id="KW-0472">Membrane</keyword>
<dbReference type="Proteomes" id="UP000196503">
    <property type="component" value="Unassembled WGS sequence"/>
</dbReference>
<dbReference type="RefSeq" id="WP_016251709.1">
    <property type="nucleotide sequence ID" value="NZ_AP035890.1"/>
</dbReference>
<evidence type="ECO:0000313" key="7">
    <source>
        <dbReference type="Proteomes" id="UP000196503"/>
    </source>
</evidence>
<accession>A0A1Y3UIP5</accession>
<dbReference type="GeneID" id="60871192"/>
<evidence type="ECO:0000256" key="1">
    <source>
        <dbReference type="SAM" id="Phobius"/>
    </source>
</evidence>
<dbReference type="AlphaFoldDB" id="A0A1Y3UIP5"/>
<protein>
    <submittedName>
        <fullName evidence="4">Uncharacterized protein</fullName>
    </submittedName>
</protein>
<evidence type="ECO:0000313" key="6">
    <source>
        <dbReference type="Proteomes" id="UP000196074"/>
    </source>
</evidence>
<proteinExistence type="predicted"/>
<evidence type="ECO:0000313" key="5">
    <source>
        <dbReference type="EMBL" id="OUZ14729.1"/>
    </source>
</evidence>
<evidence type="ECO:0000313" key="8">
    <source>
        <dbReference type="Proteomes" id="UP000588071"/>
    </source>
</evidence>
<evidence type="ECO:0000313" key="4">
    <source>
        <dbReference type="EMBL" id="OUQ08359.1"/>
    </source>
</evidence>